<name>A0ABS1Y9I2_9ACTN</name>
<comment type="caution">
    <text evidence="5">The sequence shown here is derived from an EMBL/GenBank/DDBJ whole genome shotgun (WGS) entry which is preliminary data.</text>
</comment>
<comment type="catalytic activity">
    <reaction evidence="3">
        <text>ATP + (deoxyribonucleotide)n-3'-hydroxyl + 5'-phospho-(deoxyribonucleotide)m = (deoxyribonucleotide)n+m + AMP + diphosphate.</text>
        <dbReference type="EC" id="6.5.1.1"/>
    </reaction>
</comment>
<evidence type="ECO:0000313" key="6">
    <source>
        <dbReference type="Proteomes" id="UP000622245"/>
    </source>
</evidence>
<evidence type="ECO:0000259" key="4">
    <source>
        <dbReference type="PROSITE" id="PS50160"/>
    </source>
</evidence>
<dbReference type="SUPFAM" id="SSF56091">
    <property type="entry name" value="DNA ligase/mRNA capping enzyme, catalytic domain"/>
    <property type="match status" value="1"/>
</dbReference>
<dbReference type="InterPro" id="IPR012340">
    <property type="entry name" value="NA-bd_OB-fold"/>
</dbReference>
<evidence type="ECO:0000256" key="2">
    <source>
        <dbReference type="ARBA" id="ARBA00022598"/>
    </source>
</evidence>
<dbReference type="InterPro" id="IPR012310">
    <property type="entry name" value="DNA_ligase_ATP-dep_cent"/>
</dbReference>
<dbReference type="PANTHER" id="PTHR45674">
    <property type="entry name" value="DNA LIGASE 1/3 FAMILY MEMBER"/>
    <property type="match status" value="1"/>
</dbReference>
<dbReference type="Proteomes" id="UP000622245">
    <property type="component" value="Unassembled WGS sequence"/>
</dbReference>
<evidence type="ECO:0000313" key="5">
    <source>
        <dbReference type="EMBL" id="MBM0274030.1"/>
    </source>
</evidence>
<dbReference type="InterPro" id="IPR050191">
    <property type="entry name" value="ATP-dep_DNA_ligase"/>
</dbReference>
<dbReference type="Pfam" id="PF01068">
    <property type="entry name" value="DNA_ligase_A_M"/>
    <property type="match status" value="1"/>
</dbReference>
<proteinExistence type="inferred from homology"/>
<organism evidence="5 6">
    <name type="scientific">Micromonospora tarensis</name>
    <dbReference type="NCBI Taxonomy" id="2806100"/>
    <lineage>
        <taxon>Bacteria</taxon>
        <taxon>Bacillati</taxon>
        <taxon>Actinomycetota</taxon>
        <taxon>Actinomycetes</taxon>
        <taxon>Micromonosporales</taxon>
        <taxon>Micromonosporaceae</taxon>
        <taxon>Micromonospora</taxon>
    </lineage>
</organism>
<feature type="domain" description="ATP-dependent DNA ligase family profile" evidence="4">
    <location>
        <begin position="80"/>
        <end position="195"/>
    </location>
</feature>
<comment type="similarity">
    <text evidence="1">Belongs to the ATP-dependent DNA ligase family.</text>
</comment>
<evidence type="ECO:0000256" key="1">
    <source>
        <dbReference type="ARBA" id="ARBA00007572"/>
    </source>
</evidence>
<dbReference type="Gene3D" id="3.30.470.30">
    <property type="entry name" value="DNA ligase/mRNA capping enzyme"/>
    <property type="match status" value="1"/>
</dbReference>
<dbReference type="PROSITE" id="PS50160">
    <property type="entry name" value="DNA_LIGASE_A3"/>
    <property type="match status" value="1"/>
</dbReference>
<reference evidence="5 6" key="1">
    <citation type="submission" date="2021-01" db="EMBL/GenBank/DDBJ databases">
        <title>Draft genome sequence of Micromonospora sp. strain STR1s_6.</title>
        <authorList>
            <person name="Karlyshev A."/>
            <person name="Jawad R."/>
        </authorList>
    </citation>
    <scope>NUCLEOTIDE SEQUENCE [LARGE SCALE GENOMIC DNA]</scope>
    <source>
        <strain evidence="5 6">STR1S-6</strain>
    </source>
</reference>
<accession>A0ABS1Y9I2</accession>
<evidence type="ECO:0000256" key="3">
    <source>
        <dbReference type="ARBA" id="ARBA00034003"/>
    </source>
</evidence>
<dbReference type="PANTHER" id="PTHR45674:SF4">
    <property type="entry name" value="DNA LIGASE 1"/>
    <property type="match status" value="1"/>
</dbReference>
<dbReference type="Gene3D" id="2.40.50.140">
    <property type="entry name" value="Nucleic acid-binding proteins"/>
    <property type="match status" value="1"/>
</dbReference>
<gene>
    <name evidence="5" type="ORF">JM949_00410</name>
</gene>
<dbReference type="GO" id="GO:0016874">
    <property type="term" value="F:ligase activity"/>
    <property type="evidence" value="ECO:0007669"/>
    <property type="project" value="UniProtKB-KW"/>
</dbReference>
<sequence>MVWRAAGGVRIQSRQGVDLTRFFPDLVSPLADALPARTVLDGELLVWDTRRGRSSFSLLQRRLTAGHRLPEIVRKHPAHLVAFDLLRDGRGVELLAQPLATRRTKLEQLLRGAPAQIAVCPQTQDREVALGWLGELGVAGVEGLVIKPAASLYRPAAGLWVKVRARDTAEFVIGGVTGALDRPVTLLLGRFDERGTFRFVGQTHPVKTEDRQDVARALRGLPFRGPDAGHPWPCPLPAAWTGNFAERQPVAFIPVEPTLVAEVEVDTALDGPFGRVRHRGRLVRVRLDLHPQDVTITRRSPAGCRRR</sequence>
<dbReference type="EMBL" id="JAEVHL010000001">
    <property type="protein sequence ID" value="MBM0274030.1"/>
    <property type="molecule type" value="Genomic_DNA"/>
</dbReference>
<keyword evidence="6" id="KW-1185">Reference proteome</keyword>
<protein>
    <submittedName>
        <fullName evidence="5">ATP-dependent DNA ligase</fullName>
    </submittedName>
</protein>
<keyword evidence="2 5" id="KW-0436">Ligase</keyword>